<dbReference type="Gene3D" id="1.20.120.30">
    <property type="entry name" value="Aspartate receptor, ligand-binding domain"/>
    <property type="match status" value="1"/>
</dbReference>
<evidence type="ECO:0000256" key="9">
    <source>
        <dbReference type="SAM" id="Coils"/>
    </source>
</evidence>
<dbReference type="Proteomes" id="UP000517547">
    <property type="component" value="Unassembled WGS sequence"/>
</dbReference>
<evidence type="ECO:0000256" key="3">
    <source>
        <dbReference type="ARBA" id="ARBA00022481"/>
    </source>
</evidence>
<dbReference type="SMART" id="SM00283">
    <property type="entry name" value="MA"/>
    <property type="match status" value="1"/>
</dbReference>
<keyword evidence="5" id="KW-1133">Transmembrane helix</keyword>
<dbReference type="Pfam" id="PF13682">
    <property type="entry name" value="CZB"/>
    <property type="match status" value="1"/>
</dbReference>
<evidence type="ECO:0000256" key="4">
    <source>
        <dbReference type="ARBA" id="ARBA00022692"/>
    </source>
</evidence>
<dbReference type="InterPro" id="IPR004089">
    <property type="entry name" value="MCPsignal_dom"/>
</dbReference>
<dbReference type="PROSITE" id="PS50111">
    <property type="entry name" value="CHEMOTAXIS_TRANSDUC_2"/>
    <property type="match status" value="1"/>
</dbReference>
<keyword evidence="9" id="KW-0175">Coiled coil</keyword>
<dbReference type="PANTHER" id="PTHR32089">
    <property type="entry name" value="METHYL-ACCEPTING CHEMOTAXIS PROTEIN MCPB"/>
    <property type="match status" value="1"/>
</dbReference>
<protein>
    <submittedName>
        <fullName evidence="11">CZB domain-containing protein</fullName>
    </submittedName>
</protein>
<evidence type="ECO:0000256" key="7">
    <source>
        <dbReference type="ARBA" id="ARBA00023224"/>
    </source>
</evidence>
<dbReference type="EMBL" id="JACAQE010000001">
    <property type="protein sequence ID" value="NWC12318.1"/>
    <property type="molecule type" value="Genomic_DNA"/>
</dbReference>
<dbReference type="AlphaFoldDB" id="A0A7Y7XU12"/>
<dbReference type="GO" id="GO:0007165">
    <property type="term" value="P:signal transduction"/>
    <property type="evidence" value="ECO:0007669"/>
    <property type="project" value="UniProtKB-KW"/>
</dbReference>
<evidence type="ECO:0000256" key="5">
    <source>
        <dbReference type="ARBA" id="ARBA00022989"/>
    </source>
</evidence>
<organism evidence="11 12">
    <name type="scientific">Pseudomonas gingeri</name>
    <dbReference type="NCBI Taxonomy" id="117681"/>
    <lineage>
        <taxon>Bacteria</taxon>
        <taxon>Pseudomonadati</taxon>
        <taxon>Pseudomonadota</taxon>
        <taxon>Gammaproteobacteria</taxon>
        <taxon>Pseudomonadales</taxon>
        <taxon>Pseudomonadaceae</taxon>
        <taxon>Pseudomonas</taxon>
    </lineage>
</organism>
<evidence type="ECO:0000313" key="11">
    <source>
        <dbReference type="EMBL" id="NWC12318.1"/>
    </source>
</evidence>
<name>A0A7Y7XU12_9PSED</name>
<comment type="subcellular location">
    <subcellularLocation>
        <location evidence="1">Cell membrane</location>
    </subcellularLocation>
</comment>
<evidence type="ECO:0000256" key="1">
    <source>
        <dbReference type="ARBA" id="ARBA00004236"/>
    </source>
</evidence>
<accession>A0A7Y7XU12</accession>
<dbReference type="SUPFAM" id="SSF58104">
    <property type="entry name" value="Methyl-accepting chemotaxis protein (MCP) signaling domain"/>
    <property type="match status" value="1"/>
</dbReference>
<evidence type="ECO:0000256" key="2">
    <source>
        <dbReference type="ARBA" id="ARBA00022475"/>
    </source>
</evidence>
<dbReference type="PANTHER" id="PTHR32089:SF112">
    <property type="entry name" value="LYSOZYME-LIKE PROTEIN-RELATED"/>
    <property type="match status" value="1"/>
</dbReference>
<gene>
    <name evidence="11" type="ORF">HX845_01540</name>
</gene>
<comment type="caution">
    <text evidence="11">The sequence shown here is derived from an EMBL/GenBank/DDBJ whole genome shotgun (WGS) entry which is preliminary data.</text>
</comment>
<dbReference type="GO" id="GO:0006935">
    <property type="term" value="P:chemotaxis"/>
    <property type="evidence" value="ECO:0007669"/>
    <property type="project" value="UniProtKB-ARBA"/>
</dbReference>
<feature type="domain" description="Methyl-accepting transducer" evidence="10">
    <location>
        <begin position="66"/>
        <end position="258"/>
    </location>
</feature>
<dbReference type="InterPro" id="IPR025991">
    <property type="entry name" value="Chemoreceptor_zinc-bind_dom"/>
</dbReference>
<keyword evidence="6" id="KW-0472">Membrane</keyword>
<reference evidence="11 12" key="1">
    <citation type="submission" date="2020-04" db="EMBL/GenBank/DDBJ databases">
        <title>Molecular characterization of pseudomonads from Agaricus bisporus reveal novel blotch 2 pathogens in Western Europe.</title>
        <authorList>
            <person name="Taparia T."/>
            <person name="Krijger M."/>
            <person name="Haynes E."/>
            <person name="Elpinstone J.G."/>
            <person name="Noble R."/>
            <person name="Van Der Wolf J."/>
        </authorList>
    </citation>
    <scope>NUCLEOTIDE SEQUENCE [LARGE SCALE GENOMIC DNA]</scope>
    <source>
        <strain evidence="11 12">IPO3738</strain>
    </source>
</reference>
<keyword evidence="4" id="KW-0812">Transmembrane</keyword>
<sequence>MIFVRASHHRALLQDNARLNGELDQARQRIAELESGRDCREQQAAPTAELAFYQGLAGNLLQFGRSISHVGESFDYLNLRLVDNNHRAKSVAVAAIQNKQKFGVLQEQTHVMQDGLADLDEQISRLVIRASEIDRIVGLISAIANMTNLLALNAAIEAARAGESGRGFAVVASEIRDLAEKTASATQDIIRETADIKVMIGVAQSSIQQQASTASVFHGLTNEAGGAMFEVYTLAQRMQQEMSQSCFRAGIEQANLAELSLKVSVYEGILGEAVEAPLISDHDCPFGRWYYGEGNQQLKSYKAFNRIERPHGLVHSAGAEALAAHRQGRLDETLVQLAVMERSNVEVMDIIQSVLAEHERRAQTSPA</sequence>
<evidence type="ECO:0000256" key="6">
    <source>
        <dbReference type="ARBA" id="ARBA00023136"/>
    </source>
</evidence>
<evidence type="ECO:0000313" key="12">
    <source>
        <dbReference type="Proteomes" id="UP000517547"/>
    </source>
</evidence>
<keyword evidence="2" id="KW-1003">Cell membrane</keyword>
<evidence type="ECO:0000259" key="10">
    <source>
        <dbReference type="PROSITE" id="PS50111"/>
    </source>
</evidence>
<dbReference type="Pfam" id="PF00015">
    <property type="entry name" value="MCPsignal"/>
    <property type="match status" value="1"/>
</dbReference>
<dbReference type="GO" id="GO:0005886">
    <property type="term" value="C:plasma membrane"/>
    <property type="evidence" value="ECO:0007669"/>
    <property type="project" value="UniProtKB-SubCell"/>
</dbReference>
<dbReference type="Gene3D" id="6.10.250.3200">
    <property type="match status" value="1"/>
</dbReference>
<keyword evidence="7 8" id="KW-0807">Transducer</keyword>
<feature type="coiled-coil region" evidence="9">
    <location>
        <begin position="9"/>
        <end position="43"/>
    </location>
</feature>
<evidence type="ECO:0000256" key="8">
    <source>
        <dbReference type="PROSITE-ProRule" id="PRU00284"/>
    </source>
</evidence>
<keyword evidence="3" id="KW-0488">Methylation</keyword>
<proteinExistence type="predicted"/>